<dbReference type="Gene3D" id="3.30.420.10">
    <property type="entry name" value="Ribonuclease H-like superfamily/Ribonuclease H"/>
    <property type="match status" value="1"/>
</dbReference>
<dbReference type="InterPro" id="IPR041588">
    <property type="entry name" value="Integrase_H2C2"/>
</dbReference>
<name>A0A8X6W7I3_TRICX</name>
<comment type="caution">
    <text evidence="9">The sequence shown here is derived from an EMBL/GenBank/DDBJ whole genome shotgun (WGS) entry which is preliminary data.</text>
</comment>
<evidence type="ECO:0000256" key="2">
    <source>
        <dbReference type="ARBA" id="ARBA00022679"/>
    </source>
</evidence>
<evidence type="ECO:0000259" key="8">
    <source>
        <dbReference type="PROSITE" id="PS50878"/>
    </source>
</evidence>
<dbReference type="GO" id="GO:0042575">
    <property type="term" value="C:DNA polymerase complex"/>
    <property type="evidence" value="ECO:0007669"/>
    <property type="project" value="UniProtKB-ARBA"/>
</dbReference>
<dbReference type="InterPro" id="IPR012337">
    <property type="entry name" value="RNaseH-like_sf"/>
</dbReference>
<dbReference type="PANTHER" id="PTHR37984">
    <property type="entry name" value="PROTEIN CBG26694"/>
    <property type="match status" value="1"/>
</dbReference>
<dbReference type="FunFam" id="3.30.70.270:FF:000020">
    <property type="entry name" value="Transposon Tf2-6 polyprotein-like Protein"/>
    <property type="match status" value="1"/>
</dbReference>
<evidence type="ECO:0000313" key="10">
    <source>
        <dbReference type="Proteomes" id="UP000887159"/>
    </source>
</evidence>
<evidence type="ECO:0000313" key="9">
    <source>
        <dbReference type="EMBL" id="GFY29753.1"/>
    </source>
</evidence>
<keyword evidence="10" id="KW-1185">Reference proteome</keyword>
<keyword evidence="6" id="KW-0378">Hydrolase</keyword>
<dbReference type="GO" id="GO:0004519">
    <property type="term" value="F:endonuclease activity"/>
    <property type="evidence" value="ECO:0007669"/>
    <property type="project" value="UniProtKB-KW"/>
</dbReference>
<evidence type="ECO:0000256" key="7">
    <source>
        <dbReference type="ARBA" id="ARBA00022918"/>
    </source>
</evidence>
<dbReference type="Gene3D" id="1.10.340.70">
    <property type="match status" value="1"/>
</dbReference>
<accession>A0A8X6W7I3</accession>
<dbReference type="SUPFAM" id="SSF56672">
    <property type="entry name" value="DNA/RNA polymerases"/>
    <property type="match status" value="1"/>
</dbReference>
<dbReference type="PROSITE" id="PS50878">
    <property type="entry name" value="RT_POL"/>
    <property type="match status" value="1"/>
</dbReference>
<keyword evidence="7" id="KW-0695">RNA-directed DNA polymerase</keyword>
<dbReference type="InterPro" id="IPR000477">
    <property type="entry name" value="RT_dom"/>
</dbReference>
<dbReference type="Proteomes" id="UP000887159">
    <property type="component" value="Unassembled WGS sequence"/>
</dbReference>
<dbReference type="InterPro" id="IPR043128">
    <property type="entry name" value="Rev_trsase/Diguanyl_cyclase"/>
</dbReference>
<dbReference type="Pfam" id="PF17921">
    <property type="entry name" value="Integrase_H2C2"/>
    <property type="match status" value="1"/>
</dbReference>
<dbReference type="InterPro" id="IPR041373">
    <property type="entry name" value="RT_RNaseH"/>
</dbReference>
<keyword evidence="2" id="KW-0808">Transferase</keyword>
<reference evidence="9" key="1">
    <citation type="submission" date="2020-08" db="EMBL/GenBank/DDBJ databases">
        <title>Multicomponent nature underlies the extraordinary mechanical properties of spider dragline silk.</title>
        <authorList>
            <person name="Kono N."/>
            <person name="Nakamura H."/>
            <person name="Mori M."/>
            <person name="Yoshida Y."/>
            <person name="Ohtoshi R."/>
            <person name="Malay A.D."/>
            <person name="Moran D.A.P."/>
            <person name="Tomita M."/>
            <person name="Numata K."/>
            <person name="Arakawa K."/>
        </authorList>
    </citation>
    <scope>NUCLEOTIDE SEQUENCE</scope>
</reference>
<sequence>MSTIDLRSGYHQVKVAAEDQDKTAFTCPFGIYKFTRIPFRLRNALATFQRLIDKFRSELNNVLALSYLDDIIILSPTFQKHLSDIEQVFKRLSLLKLNANREKCNFCSNKMKYLGHYITKEGISVDPQKAAAIADMSSPTSVKQVQSFVQTCSWYRRYIPNFSQIAKPLTDLTKKNAMWGSEQEAFRDLKSKLASPPVLKPADGTKPFVIRTDAKTEALAVVRALEKFRGYVEGQTIRLSSDHQPLKWLLSLKSPTARLARWALQTQQECHSLLSLVKEKADCDILAVFVDFPTRSPKEVRQEQVKDGELKKIIECFENNEKSVNFANCEEVQLVVLIHERQNILKNHHDAPNAGHYGADGTFERISKRYYWTGMRFYITDYVKNCTECNRYKPSNQKPSGLLRTPVYFQRFETISIDLFGPLPESPSGKKWIFIVEDCCTRWVELFAFPQATARECATTLMKEVIL</sequence>
<evidence type="ECO:0000256" key="1">
    <source>
        <dbReference type="ARBA" id="ARBA00012493"/>
    </source>
</evidence>
<dbReference type="GO" id="GO:0003964">
    <property type="term" value="F:RNA-directed DNA polymerase activity"/>
    <property type="evidence" value="ECO:0007669"/>
    <property type="project" value="UniProtKB-KW"/>
</dbReference>
<dbReference type="Gene3D" id="3.30.70.270">
    <property type="match status" value="2"/>
</dbReference>
<dbReference type="FunFam" id="3.30.70.270:FF:000003">
    <property type="entry name" value="Transposon Ty3-G Gag-Pol polyprotein"/>
    <property type="match status" value="1"/>
</dbReference>
<keyword evidence="4" id="KW-0540">Nuclease</keyword>
<dbReference type="CDD" id="cd01647">
    <property type="entry name" value="RT_LTR"/>
    <property type="match status" value="1"/>
</dbReference>
<evidence type="ECO:0000256" key="6">
    <source>
        <dbReference type="ARBA" id="ARBA00022801"/>
    </source>
</evidence>
<dbReference type="GO" id="GO:0003676">
    <property type="term" value="F:nucleic acid binding"/>
    <property type="evidence" value="ECO:0007669"/>
    <property type="project" value="InterPro"/>
</dbReference>
<dbReference type="Gene3D" id="3.10.10.10">
    <property type="entry name" value="HIV Type 1 Reverse Transcriptase, subunit A, domain 1"/>
    <property type="match status" value="1"/>
</dbReference>
<dbReference type="EC" id="2.7.7.49" evidence="1"/>
<evidence type="ECO:0000256" key="5">
    <source>
        <dbReference type="ARBA" id="ARBA00022759"/>
    </source>
</evidence>
<protein>
    <recommendedName>
        <fullName evidence="1">RNA-directed DNA polymerase</fullName>
        <ecNumber evidence="1">2.7.7.49</ecNumber>
    </recommendedName>
</protein>
<dbReference type="SUPFAM" id="SSF53098">
    <property type="entry name" value="Ribonuclease H-like"/>
    <property type="match status" value="1"/>
</dbReference>
<organism evidence="9 10">
    <name type="scientific">Trichonephila clavipes</name>
    <name type="common">Golden silk orbweaver</name>
    <name type="synonym">Nephila clavipes</name>
    <dbReference type="NCBI Taxonomy" id="2585209"/>
    <lineage>
        <taxon>Eukaryota</taxon>
        <taxon>Metazoa</taxon>
        <taxon>Ecdysozoa</taxon>
        <taxon>Arthropoda</taxon>
        <taxon>Chelicerata</taxon>
        <taxon>Arachnida</taxon>
        <taxon>Araneae</taxon>
        <taxon>Araneomorphae</taxon>
        <taxon>Entelegynae</taxon>
        <taxon>Araneoidea</taxon>
        <taxon>Nephilidae</taxon>
        <taxon>Trichonephila</taxon>
    </lineage>
</organism>
<dbReference type="GO" id="GO:0016787">
    <property type="term" value="F:hydrolase activity"/>
    <property type="evidence" value="ECO:0007669"/>
    <property type="project" value="UniProtKB-KW"/>
</dbReference>
<proteinExistence type="predicted"/>
<dbReference type="InterPro" id="IPR050951">
    <property type="entry name" value="Retrovirus_Pol_polyprotein"/>
</dbReference>
<dbReference type="Pfam" id="PF00078">
    <property type="entry name" value="RVT_1"/>
    <property type="match status" value="1"/>
</dbReference>
<evidence type="ECO:0000256" key="4">
    <source>
        <dbReference type="ARBA" id="ARBA00022722"/>
    </source>
</evidence>
<dbReference type="InterPro" id="IPR043502">
    <property type="entry name" value="DNA/RNA_pol_sf"/>
</dbReference>
<dbReference type="Pfam" id="PF17917">
    <property type="entry name" value="RT_RNaseH"/>
    <property type="match status" value="1"/>
</dbReference>
<evidence type="ECO:0000256" key="3">
    <source>
        <dbReference type="ARBA" id="ARBA00022695"/>
    </source>
</evidence>
<feature type="domain" description="Reverse transcriptase" evidence="8">
    <location>
        <begin position="1"/>
        <end position="118"/>
    </location>
</feature>
<keyword evidence="5" id="KW-0255">Endonuclease</keyword>
<dbReference type="PANTHER" id="PTHR37984:SF5">
    <property type="entry name" value="PROTEIN NYNRIN-LIKE"/>
    <property type="match status" value="1"/>
</dbReference>
<gene>
    <name evidence="9" type="primary">pol</name>
    <name evidence="9" type="ORF">TNCV_1813312</name>
</gene>
<dbReference type="InterPro" id="IPR036397">
    <property type="entry name" value="RNaseH_sf"/>
</dbReference>
<keyword evidence="3" id="KW-0548">Nucleotidyltransferase</keyword>
<dbReference type="FunFam" id="1.10.340.70:FF:000001">
    <property type="entry name" value="Retrovirus-related Pol polyprotein from transposon gypsy-like Protein"/>
    <property type="match status" value="1"/>
</dbReference>
<dbReference type="AlphaFoldDB" id="A0A8X6W7I3"/>
<dbReference type="EMBL" id="BMAU01021389">
    <property type="protein sequence ID" value="GFY29753.1"/>
    <property type="molecule type" value="Genomic_DNA"/>
</dbReference>